<dbReference type="Pfam" id="PF06094">
    <property type="entry name" value="GGACT"/>
    <property type="match status" value="1"/>
</dbReference>
<dbReference type="InterPro" id="IPR036568">
    <property type="entry name" value="GGCT-like_sf"/>
</dbReference>
<feature type="domain" description="Gamma-glutamylcyclotransferase AIG2-like" evidence="4">
    <location>
        <begin position="6"/>
        <end position="122"/>
    </location>
</feature>
<dbReference type="InParanoid" id="A0A6L2PE51"/>
<evidence type="ECO:0000313" key="6">
    <source>
        <dbReference type="Proteomes" id="UP000502823"/>
    </source>
</evidence>
<dbReference type="EMBL" id="BLKM01000257">
    <property type="protein sequence ID" value="GFG30833.1"/>
    <property type="molecule type" value="Genomic_DNA"/>
</dbReference>
<dbReference type="SUPFAM" id="SSF110857">
    <property type="entry name" value="Gamma-glutamyl cyclotransferase-like"/>
    <property type="match status" value="1"/>
</dbReference>
<dbReference type="GO" id="GO:0005829">
    <property type="term" value="C:cytosol"/>
    <property type="evidence" value="ECO:0007669"/>
    <property type="project" value="TreeGrafter"/>
</dbReference>
<protein>
    <recommendedName>
        <fullName evidence="3">Gamma-glutamylcyclotransferase family protein</fullName>
    </recommendedName>
</protein>
<evidence type="ECO:0000256" key="1">
    <source>
        <dbReference type="ARBA" id="ARBA00008861"/>
    </source>
</evidence>
<dbReference type="CDD" id="cd06661">
    <property type="entry name" value="GGCT_like"/>
    <property type="match status" value="1"/>
</dbReference>
<organism evidence="5 6">
    <name type="scientific">Coptotermes formosanus</name>
    <name type="common">Formosan subterranean termite</name>
    <dbReference type="NCBI Taxonomy" id="36987"/>
    <lineage>
        <taxon>Eukaryota</taxon>
        <taxon>Metazoa</taxon>
        <taxon>Ecdysozoa</taxon>
        <taxon>Arthropoda</taxon>
        <taxon>Hexapoda</taxon>
        <taxon>Insecta</taxon>
        <taxon>Pterygota</taxon>
        <taxon>Neoptera</taxon>
        <taxon>Polyneoptera</taxon>
        <taxon>Dictyoptera</taxon>
        <taxon>Blattodea</taxon>
        <taxon>Blattoidea</taxon>
        <taxon>Termitoidae</taxon>
        <taxon>Rhinotermitidae</taxon>
        <taxon>Coptotermes</taxon>
    </lineage>
</organism>
<dbReference type="AlphaFoldDB" id="A0A6L2PE51"/>
<dbReference type="FunCoup" id="A0A6L2PE51">
    <property type="interactions" value="181"/>
</dbReference>
<dbReference type="GO" id="GO:0061929">
    <property type="term" value="F:gamma-glutamylaminecyclotransferase activity"/>
    <property type="evidence" value="ECO:0007669"/>
    <property type="project" value="InterPro"/>
</dbReference>
<dbReference type="Gene3D" id="3.10.490.10">
    <property type="entry name" value="Gamma-glutamyl cyclotransferase-like"/>
    <property type="match status" value="1"/>
</dbReference>
<reference evidence="6" key="1">
    <citation type="submission" date="2020-01" db="EMBL/GenBank/DDBJ databases">
        <title>Draft genome sequence of the Termite Coptotermes fromosanus.</title>
        <authorList>
            <person name="Itakura S."/>
            <person name="Yosikawa Y."/>
            <person name="Umezawa K."/>
        </authorList>
    </citation>
    <scope>NUCLEOTIDE SEQUENCE [LARGE SCALE GENOMIC DNA]</scope>
</reference>
<comment type="caution">
    <text evidence="5">The sequence shown here is derived from an EMBL/GenBank/DDBJ whole genome shotgun (WGS) entry which is preliminary data.</text>
</comment>
<name>A0A6L2PE51_COPFO</name>
<evidence type="ECO:0000313" key="5">
    <source>
        <dbReference type="EMBL" id="GFG30833.1"/>
    </source>
</evidence>
<evidence type="ECO:0000259" key="4">
    <source>
        <dbReference type="Pfam" id="PF06094"/>
    </source>
</evidence>
<dbReference type="PANTHER" id="PTHR12510:SF4">
    <property type="entry name" value="GAMMA-GLUTAMYLAMINECYCLOTRANSFERASE"/>
    <property type="match status" value="1"/>
</dbReference>
<evidence type="ECO:0000256" key="2">
    <source>
        <dbReference type="PIRSR" id="PIRSR639126-1"/>
    </source>
</evidence>
<proteinExistence type="inferred from homology"/>
<accession>A0A6L2PE51</accession>
<dbReference type="Proteomes" id="UP000502823">
    <property type="component" value="Unassembled WGS sequence"/>
</dbReference>
<evidence type="ECO:0000256" key="3">
    <source>
        <dbReference type="RuleBase" id="RU367036"/>
    </source>
</evidence>
<dbReference type="OrthoDB" id="113620at2759"/>
<dbReference type="PANTHER" id="PTHR12510">
    <property type="entry name" value="TROPONIN C-AKIN-1 PROTEIN"/>
    <property type="match status" value="1"/>
</dbReference>
<feature type="active site" description="Proton acceptor" evidence="2">
    <location>
        <position position="84"/>
    </location>
</feature>
<sequence>MSLHRVFVYGTLKRGEPNHHWMTDTSKGFSRLLGVGRTVKKYPLVIATKYNIPFILDCPGRGHNVIGEVYEVDESMLQHLDILEEHPTFYTRELEQIELCTDDAGLQSWIYLLKKFKPEMLEMEHFADYSSSGAHGLVYAERYQRDPSYNCKQDVVP</sequence>
<keyword evidence="6" id="KW-1185">Reference proteome</keyword>
<comment type="similarity">
    <text evidence="1 3">Belongs to the gamma-glutamylcyclotransferase family.</text>
</comment>
<dbReference type="InterPro" id="IPR039126">
    <property type="entry name" value="GGACT"/>
</dbReference>
<dbReference type="InterPro" id="IPR009288">
    <property type="entry name" value="AIG2-like_dom"/>
</dbReference>
<dbReference type="InterPro" id="IPR013024">
    <property type="entry name" value="GGCT-like"/>
</dbReference>
<gene>
    <name evidence="5" type="ORF">Cfor_00761</name>
</gene>